<evidence type="ECO:0000313" key="2">
    <source>
        <dbReference type="EMBL" id="GLK08680.1"/>
    </source>
</evidence>
<keyword evidence="1" id="KW-1133">Transmembrane helix</keyword>
<reference evidence="2" key="2">
    <citation type="submission" date="2023-01" db="EMBL/GenBank/DDBJ databases">
        <authorList>
            <person name="Sun Q."/>
            <person name="Evtushenko L."/>
        </authorList>
    </citation>
    <scope>NUCLEOTIDE SEQUENCE</scope>
    <source>
        <strain evidence="2">VKM Ac-2007</strain>
    </source>
</reference>
<dbReference type="RefSeq" id="WP_271217177.1">
    <property type="nucleotide sequence ID" value="NZ_BAAAVD010000003.1"/>
</dbReference>
<organism evidence="2 3">
    <name type="scientific">Streptosporangium carneum</name>
    <dbReference type="NCBI Taxonomy" id="47481"/>
    <lineage>
        <taxon>Bacteria</taxon>
        <taxon>Bacillati</taxon>
        <taxon>Actinomycetota</taxon>
        <taxon>Actinomycetes</taxon>
        <taxon>Streptosporangiales</taxon>
        <taxon>Streptosporangiaceae</taxon>
        <taxon>Streptosporangium</taxon>
    </lineage>
</organism>
<keyword evidence="1" id="KW-0472">Membrane</keyword>
<feature type="transmembrane region" description="Helical" evidence="1">
    <location>
        <begin position="6"/>
        <end position="26"/>
    </location>
</feature>
<proteinExistence type="predicted"/>
<name>A0A9W6MCC2_9ACTN</name>
<evidence type="ECO:0000313" key="3">
    <source>
        <dbReference type="Proteomes" id="UP001143474"/>
    </source>
</evidence>
<keyword evidence="3" id="KW-1185">Reference proteome</keyword>
<keyword evidence="1" id="KW-0812">Transmembrane</keyword>
<comment type="caution">
    <text evidence="2">The sequence shown here is derived from an EMBL/GenBank/DDBJ whole genome shotgun (WGS) entry which is preliminary data.</text>
</comment>
<accession>A0A9W6MCC2</accession>
<evidence type="ECO:0000256" key="1">
    <source>
        <dbReference type="SAM" id="Phobius"/>
    </source>
</evidence>
<reference evidence="2" key="1">
    <citation type="journal article" date="2014" name="Int. J. Syst. Evol. Microbiol.">
        <title>Complete genome sequence of Corynebacterium casei LMG S-19264T (=DSM 44701T), isolated from a smear-ripened cheese.</title>
        <authorList>
            <consortium name="US DOE Joint Genome Institute (JGI-PGF)"/>
            <person name="Walter F."/>
            <person name="Albersmeier A."/>
            <person name="Kalinowski J."/>
            <person name="Ruckert C."/>
        </authorList>
    </citation>
    <scope>NUCLEOTIDE SEQUENCE</scope>
    <source>
        <strain evidence="2">VKM Ac-2007</strain>
    </source>
</reference>
<dbReference type="Proteomes" id="UP001143474">
    <property type="component" value="Unassembled WGS sequence"/>
</dbReference>
<dbReference type="AlphaFoldDB" id="A0A9W6MCC2"/>
<protein>
    <submittedName>
        <fullName evidence="2">Uncharacterized protein</fullName>
    </submittedName>
</protein>
<dbReference type="EMBL" id="BSEV01000003">
    <property type="protein sequence ID" value="GLK08680.1"/>
    <property type="molecule type" value="Genomic_DNA"/>
</dbReference>
<gene>
    <name evidence="2" type="ORF">GCM10017600_20850</name>
</gene>
<sequence>MGEADGSLVLAALVAGALALMVGLVVMRHKLGEPGGVKRWLAAERRLSAGRREVGYVVGVDLGWKGVAAQAVDMSAAEVEAWAREESRQAKRVYVSLRDWEGQVTTWVWTDGVRRRTKITRFDYGGG</sequence>